<dbReference type="GeneID" id="303173888"/>
<evidence type="ECO:0000259" key="2">
    <source>
        <dbReference type="Pfam" id="PF01035"/>
    </source>
</evidence>
<gene>
    <name evidence="3" type="ORF">CZ674_11790</name>
</gene>
<dbReference type="OrthoDB" id="9132167at2"/>
<dbReference type="GO" id="GO:0006281">
    <property type="term" value="P:DNA repair"/>
    <property type="evidence" value="ECO:0007669"/>
    <property type="project" value="InterPro"/>
</dbReference>
<dbReference type="InterPro" id="IPR014048">
    <property type="entry name" value="MethylDNA_cys_MeTrfase_DNA-bd"/>
</dbReference>
<reference evidence="3 4" key="1">
    <citation type="submission" date="2017-02" db="EMBL/GenBank/DDBJ databases">
        <authorList>
            <person name="Peterson S.W."/>
        </authorList>
    </citation>
    <scope>NUCLEOTIDE SEQUENCE [LARGE SCALE GENOMIC DNA]</scope>
    <source>
        <strain evidence="3 4">LMG 22410</strain>
    </source>
</reference>
<dbReference type="RefSeq" id="WP_086992744.1">
    <property type="nucleotide sequence ID" value="NZ_FUHU01000044.1"/>
</dbReference>
<dbReference type="InterPro" id="IPR052520">
    <property type="entry name" value="ATL_DNA_repair"/>
</dbReference>
<proteinExistence type="predicted"/>
<evidence type="ECO:0000313" key="4">
    <source>
        <dbReference type="Proteomes" id="UP000195787"/>
    </source>
</evidence>
<evidence type="ECO:0000313" key="3">
    <source>
        <dbReference type="EMBL" id="SJM67258.1"/>
    </source>
</evidence>
<protein>
    <recommendedName>
        <fullName evidence="2">Methylated-DNA-[protein]-cysteine S-methyltransferase DNA binding domain-containing protein</fullName>
    </recommendedName>
</protein>
<dbReference type="PANTHER" id="PTHR42942:SF1">
    <property type="entry name" value="ALKYLTRANSFERASE-LIKE PROTEIN 1"/>
    <property type="match status" value="1"/>
</dbReference>
<organism evidence="3 4">
    <name type="scientific">Agrococcus casei LMG 22410</name>
    <dbReference type="NCBI Taxonomy" id="1255656"/>
    <lineage>
        <taxon>Bacteria</taxon>
        <taxon>Bacillati</taxon>
        <taxon>Actinomycetota</taxon>
        <taxon>Actinomycetes</taxon>
        <taxon>Micrococcales</taxon>
        <taxon>Microbacteriaceae</taxon>
        <taxon>Agrococcus</taxon>
    </lineage>
</organism>
<accession>A0A1R4GGC2</accession>
<keyword evidence="1" id="KW-0227">DNA damage</keyword>
<dbReference type="AlphaFoldDB" id="A0A1R4GGC2"/>
<sequence length="125" mass="13665">MHPSSSDRAGSDRRELVVEHVLRCVEAIPPGRVAAYGVIGRIVGIGPRQVGSIMRHYARESPWWRVTNHAGDFSGGLLSRARAHWEVEGIRVKANGLGCRYSDYGADESRLAADYRVAAGDLPVL</sequence>
<keyword evidence="4" id="KW-1185">Reference proteome</keyword>
<dbReference type="InterPro" id="IPR036217">
    <property type="entry name" value="MethylDNA_cys_MeTrfase_DNAb"/>
</dbReference>
<feature type="domain" description="Methylated-DNA-[protein]-cysteine S-methyltransferase DNA binding" evidence="2">
    <location>
        <begin position="19"/>
        <end position="89"/>
    </location>
</feature>
<dbReference type="Pfam" id="PF01035">
    <property type="entry name" value="DNA_binding_1"/>
    <property type="match status" value="1"/>
</dbReference>
<dbReference type="SUPFAM" id="SSF46767">
    <property type="entry name" value="Methylated DNA-protein cysteine methyltransferase, C-terminal domain"/>
    <property type="match status" value="1"/>
</dbReference>
<dbReference type="GO" id="GO:0003824">
    <property type="term" value="F:catalytic activity"/>
    <property type="evidence" value="ECO:0007669"/>
    <property type="project" value="InterPro"/>
</dbReference>
<dbReference type="Proteomes" id="UP000195787">
    <property type="component" value="Unassembled WGS sequence"/>
</dbReference>
<dbReference type="EMBL" id="FUHU01000044">
    <property type="protein sequence ID" value="SJM67258.1"/>
    <property type="molecule type" value="Genomic_DNA"/>
</dbReference>
<dbReference type="InterPro" id="IPR036388">
    <property type="entry name" value="WH-like_DNA-bd_sf"/>
</dbReference>
<dbReference type="Gene3D" id="1.10.10.10">
    <property type="entry name" value="Winged helix-like DNA-binding domain superfamily/Winged helix DNA-binding domain"/>
    <property type="match status" value="1"/>
</dbReference>
<dbReference type="PANTHER" id="PTHR42942">
    <property type="entry name" value="6-O-METHYLGUANINE DNA METHYLTRANSFERASE"/>
    <property type="match status" value="1"/>
</dbReference>
<evidence type="ECO:0000256" key="1">
    <source>
        <dbReference type="ARBA" id="ARBA00022763"/>
    </source>
</evidence>
<name>A0A1R4GGC2_9MICO</name>